<dbReference type="Proteomes" id="UP000298138">
    <property type="component" value="Unassembled WGS sequence"/>
</dbReference>
<comment type="similarity">
    <text evidence="2 9">Belongs to the SPCS3 family.</text>
</comment>
<keyword evidence="12" id="KW-1185">Reference proteome</keyword>
<evidence type="ECO:0000256" key="5">
    <source>
        <dbReference type="ARBA" id="ARBA00022968"/>
    </source>
</evidence>
<dbReference type="AlphaFoldDB" id="A0A4S2MV81"/>
<comment type="function">
    <text evidence="8">Essential component of the signal peptidase complex (SPC) which catalyzes the cleavage of N-terminal signal sequences from nascent proteins as they are translocated into the lumen of the endoplasmic reticulum. Essential for the SPC catalytic activity, possibly by stabilizing and positioning the active center of the complex close to the lumenal surface. Essential for viability.</text>
</comment>
<dbReference type="STRING" id="341454.A0A4S2MV81"/>
<evidence type="ECO:0000256" key="3">
    <source>
        <dbReference type="ARBA" id="ARBA00022692"/>
    </source>
</evidence>
<dbReference type="GO" id="GO:0005787">
    <property type="term" value="C:signal peptidase complex"/>
    <property type="evidence" value="ECO:0007669"/>
    <property type="project" value="UniProtKB-UniRule"/>
</dbReference>
<evidence type="ECO:0000256" key="4">
    <source>
        <dbReference type="ARBA" id="ARBA00022824"/>
    </source>
</evidence>
<name>A0A4S2MV81_9PEZI</name>
<sequence length="201" mass="22606">MLHSAPSRARYTLEFFTTITILLSIFTTLSTLLYPTSPTASLDLHSVKVRPTRPRPPTRPRDILLLTFDLTLDARPLFTWNTKQVFTYLSITYASSPSSNYTDNELIFWDMILPDIGSAKLELEGEEVRYKVSDISGSFSERGASVRLGWNVQPYVGALRWGSVELDLQGGRAVAEEGEEEEGWSFGIPRLATVVEVKKRS</sequence>
<dbReference type="InParanoid" id="A0A4S2MV81"/>
<evidence type="ECO:0000256" key="10">
    <source>
        <dbReference type="SAM" id="Phobius"/>
    </source>
</evidence>
<evidence type="ECO:0000256" key="7">
    <source>
        <dbReference type="ARBA" id="ARBA00023136"/>
    </source>
</evidence>
<evidence type="ECO:0000256" key="8">
    <source>
        <dbReference type="ARBA" id="ARBA00045670"/>
    </source>
</evidence>
<keyword evidence="6 10" id="KW-1133">Transmembrane helix</keyword>
<evidence type="ECO:0000256" key="6">
    <source>
        <dbReference type="ARBA" id="ARBA00022989"/>
    </source>
</evidence>
<keyword evidence="7 9" id="KW-0472">Membrane</keyword>
<evidence type="ECO:0000313" key="12">
    <source>
        <dbReference type="Proteomes" id="UP000298138"/>
    </source>
</evidence>
<evidence type="ECO:0000256" key="2">
    <source>
        <dbReference type="ARBA" id="ARBA00009289"/>
    </source>
</evidence>
<dbReference type="PANTHER" id="PTHR12804:SF0">
    <property type="entry name" value="SIGNAL PEPTIDASE COMPLEX SUBUNIT 3"/>
    <property type="match status" value="1"/>
</dbReference>
<accession>A0A4S2MV81</accession>
<evidence type="ECO:0000256" key="1">
    <source>
        <dbReference type="ARBA" id="ARBA00004648"/>
    </source>
</evidence>
<keyword evidence="3 10" id="KW-0812">Transmembrane</keyword>
<dbReference type="PANTHER" id="PTHR12804">
    <property type="entry name" value="MICROSOMAL SIGNAL PEPTIDASE 23 KD SUBUNIT SPC22/23"/>
    <property type="match status" value="1"/>
</dbReference>
<protein>
    <recommendedName>
        <fullName evidence="9">Signal peptidase subunit 3</fullName>
    </recommendedName>
</protein>
<gene>
    <name evidence="11" type="ORF">EX30DRAFT_372116</name>
</gene>
<dbReference type="Pfam" id="PF04573">
    <property type="entry name" value="SPC22"/>
    <property type="match status" value="1"/>
</dbReference>
<reference evidence="11 12" key="1">
    <citation type="submission" date="2019-04" db="EMBL/GenBank/DDBJ databases">
        <title>Comparative genomics and transcriptomics to analyze fruiting body development in filamentous ascomycetes.</title>
        <authorList>
            <consortium name="DOE Joint Genome Institute"/>
            <person name="Lutkenhaus R."/>
            <person name="Traeger S."/>
            <person name="Breuer J."/>
            <person name="Kuo A."/>
            <person name="Lipzen A."/>
            <person name="Pangilinan J."/>
            <person name="Dilworth D."/>
            <person name="Sandor L."/>
            <person name="Poggeler S."/>
            <person name="Barry K."/>
            <person name="Grigoriev I.V."/>
            <person name="Nowrousian M."/>
        </authorList>
    </citation>
    <scope>NUCLEOTIDE SEQUENCE [LARGE SCALE GENOMIC DNA]</scope>
    <source>
        <strain evidence="11 12">CBS 389.68</strain>
    </source>
</reference>
<organism evidence="11 12">
    <name type="scientific">Ascodesmis nigricans</name>
    <dbReference type="NCBI Taxonomy" id="341454"/>
    <lineage>
        <taxon>Eukaryota</taxon>
        <taxon>Fungi</taxon>
        <taxon>Dikarya</taxon>
        <taxon>Ascomycota</taxon>
        <taxon>Pezizomycotina</taxon>
        <taxon>Pezizomycetes</taxon>
        <taxon>Pezizales</taxon>
        <taxon>Ascodesmidaceae</taxon>
        <taxon>Ascodesmis</taxon>
    </lineage>
</organism>
<dbReference type="GO" id="GO:0006465">
    <property type="term" value="P:signal peptide processing"/>
    <property type="evidence" value="ECO:0007669"/>
    <property type="project" value="UniProtKB-UniRule"/>
</dbReference>
<evidence type="ECO:0000256" key="9">
    <source>
        <dbReference type="PIRNR" id="PIRNR016089"/>
    </source>
</evidence>
<proteinExistence type="inferred from homology"/>
<comment type="subcellular location">
    <subcellularLocation>
        <location evidence="1">Endoplasmic reticulum membrane</location>
        <topology evidence="1">Single-pass type II membrane protein</topology>
    </subcellularLocation>
</comment>
<keyword evidence="5" id="KW-0735">Signal-anchor</keyword>
<dbReference type="EMBL" id="ML220124">
    <property type="protein sequence ID" value="TGZ80471.1"/>
    <property type="molecule type" value="Genomic_DNA"/>
</dbReference>
<evidence type="ECO:0000313" key="11">
    <source>
        <dbReference type="EMBL" id="TGZ80471.1"/>
    </source>
</evidence>
<keyword evidence="4 9" id="KW-0256">Endoplasmic reticulum</keyword>
<dbReference type="FunCoup" id="A0A4S2MV81">
    <property type="interactions" value="426"/>
</dbReference>
<dbReference type="OrthoDB" id="10261524at2759"/>
<feature type="transmembrane region" description="Helical" evidence="10">
    <location>
        <begin position="12"/>
        <end position="34"/>
    </location>
</feature>
<dbReference type="GO" id="GO:0045047">
    <property type="term" value="P:protein targeting to ER"/>
    <property type="evidence" value="ECO:0007669"/>
    <property type="project" value="TreeGrafter"/>
</dbReference>
<dbReference type="PIRSF" id="PIRSF016089">
    <property type="entry name" value="SPC22"/>
    <property type="match status" value="1"/>
</dbReference>
<dbReference type="InterPro" id="IPR007653">
    <property type="entry name" value="SPC3"/>
</dbReference>